<dbReference type="InterPro" id="IPR016024">
    <property type="entry name" value="ARM-type_fold"/>
</dbReference>
<dbReference type="Pfam" id="PF12530">
    <property type="entry name" value="DUF3730"/>
    <property type="match status" value="1"/>
</dbReference>
<dbReference type="InterPro" id="IPR021392">
    <property type="entry name" value="Focadhesin_C"/>
</dbReference>
<sequence length="1662" mass="182584">MYNYFFFRSPPHPLISVLTNRPDAWPCIVEQTSALLKHKDKRLLSSVVEILRPFLLFVFTEPQQSPQYGDFRSGLCRALLDACLAGSDQLSADVIQQLLTIFPHVPTHTKEQVLKVGQMMTDVTAVLIKRLDAVNQRDEGCHEIEKVRSWAGDLLTYGLEVTLRCNDLDVAFGNLTEKLIRLASHQLITKTNCNLLLLSELLCINTAFFHPRLLTLAELVVKACRPDTYNVLCMAALVKPLLQLLALPMSSLGRSVAKHQALVKTKAGQLLSDVQGRLSDASVWDKLESSSSTLYMTPAGYKCDFIKELCSQLTKYQTDGGVKVSQESSCCAWLDNVSTTLDQAAACSRLMNSLVSAILVTARSVAVTQAALKVVGKISQVDPRQAPDFLPLLLYLLGKSVRPETKLLLLEGLPQLATHKICIPPILKTILVLGKSEELKPVSIKLLVALWKQQDRCFPQLLQAISEPQLGLSSSVPPNSLLLAKAAAILEICKHKPEQHGADLLAPLSEILNSSTTERDTAISVLALDGLYLLCEAEVIDLRSLWSVLGEKFIHENRPLVIRRVCRLLSLVPQLNVETEEYESFTAATVSSLWLYSQSSNRDISSAAYEALAEFNVKQFLISQLPLTVTGEFYRLAELEAQQKKDAGDEKVVDIDAMFPQVPGSCFVSILKSVNDEATITGYTKFLHSILSKEVTDLPRGIYSSSQRRHAIGSSQGKSIEIIPNFLLQQYLKCQQPGLRPGLAAGLLFCYDPPLEMGRDGRPRKHYVIRHGKTFLDIFGTLLQEVPVQPSEWHRFALMPEAWKSFMERLFLSLLESRKADLELQEKHGHISMFDVAEKKTVVWMAVRDAIMDVIKSASKGSPASQANSVMALAGLALFVHKFVVDLDKELLKAADANPEFVGHSLWLAMTFDTILCLMNPAYTPKGKLHGLCQQKSAQDRTPPSTLCSAVAHLAASQFVPLFTATDAEKIVLLLNTFAAALPNGTKPAESLVLVFCNGLALGMTLGHLFEEHFSEMTGSKGMLAVWKSLTALEEITLSFETENKTGCVLGLGLAICGMCSEGKTESRVHATVVLEKLTALWMNTPAEDAAYQALCVAVTSIAGSVFACNALGEETILPVVNKLKTVAQENPQASGVCLSLGFITYSLSKQGVQAMTPLRQEMMNHWLQAVTNTHTPPAEKVSKLSGLLAMIGSEQTLIPVRGSSMITGSDVNVSEVITMVTKIVSEHSDLGLQSVSAWMLGHLYQSACSAVTDNRTSVPSSYSYLPEWSILRALFDFLLEAGQSVPEANLIRQIQAALESLKVKSTLPPVNWAVMLSPFMRINYGDEIKTLCLQVASAQMQSSLSASLFISSWITPPLYSSLKPPTQAALHLCMPGLIKSTSASVLKLYLERSCLPAFTHNMARSLRLAVLQGLRDALAVNDPPEAVTFQLYETTSQLYQAITDDFDVPMLQAMGECLAQLPDDVMDSIIVADFSDATTQIKGSFIRCYLVAQGRQPISLLNYMIDASFNTNYWNHDMGMLLLSHCLVAYSKRRDDPSGPVARQQWFLELLGHTRTVVTGAMPLAETAPSKDKVISCVGNIVTAAVLAMTYPVNPDHVLWGFSDALLDSKQVKPEVEKTTSSREAQSQTQVPDLGNMFAFMKRYLPGIVNNLISKPWNATL</sequence>
<evidence type="ECO:0000313" key="4">
    <source>
        <dbReference type="Proteomes" id="UP001497497"/>
    </source>
</evidence>
<dbReference type="InterPro" id="IPR022542">
    <property type="entry name" value="FOCAD/RST1_DUF3730"/>
</dbReference>
<feature type="domain" description="DUF3730" evidence="2">
    <location>
        <begin position="390"/>
        <end position="612"/>
    </location>
</feature>
<dbReference type="Proteomes" id="UP001497497">
    <property type="component" value="Unassembled WGS sequence"/>
</dbReference>
<feature type="non-terminal residue" evidence="3">
    <location>
        <position position="1662"/>
    </location>
</feature>
<comment type="caution">
    <text evidence="3">The sequence shown here is derived from an EMBL/GenBank/DDBJ whole genome shotgun (WGS) entry which is preliminary data.</text>
</comment>
<protein>
    <recommendedName>
        <fullName evidence="5">Focadhesin</fullName>
    </recommendedName>
</protein>
<evidence type="ECO:0000259" key="2">
    <source>
        <dbReference type="Pfam" id="PF12530"/>
    </source>
</evidence>
<dbReference type="PANTHER" id="PTHR16212">
    <property type="entry name" value="FOCADHESIN FAMILY MEMBER"/>
    <property type="match status" value="1"/>
</dbReference>
<feature type="domain" description="Focadhesin C-terminal" evidence="1">
    <location>
        <begin position="1121"/>
        <end position="1632"/>
    </location>
</feature>
<gene>
    <name evidence="3" type="ORF">GSLYS_00001166001</name>
</gene>
<keyword evidence="4" id="KW-1185">Reference proteome</keyword>
<dbReference type="SUPFAM" id="SSF48371">
    <property type="entry name" value="ARM repeat"/>
    <property type="match status" value="1"/>
</dbReference>
<organism evidence="3 4">
    <name type="scientific">Lymnaea stagnalis</name>
    <name type="common">Great pond snail</name>
    <name type="synonym">Helix stagnalis</name>
    <dbReference type="NCBI Taxonomy" id="6523"/>
    <lineage>
        <taxon>Eukaryota</taxon>
        <taxon>Metazoa</taxon>
        <taxon>Spiralia</taxon>
        <taxon>Lophotrochozoa</taxon>
        <taxon>Mollusca</taxon>
        <taxon>Gastropoda</taxon>
        <taxon>Heterobranchia</taxon>
        <taxon>Euthyneura</taxon>
        <taxon>Panpulmonata</taxon>
        <taxon>Hygrophila</taxon>
        <taxon>Lymnaeoidea</taxon>
        <taxon>Lymnaeidae</taxon>
        <taxon>Lymnaea</taxon>
    </lineage>
</organism>
<evidence type="ECO:0000313" key="3">
    <source>
        <dbReference type="EMBL" id="CAL1526989.1"/>
    </source>
</evidence>
<dbReference type="EMBL" id="CAXITT010000011">
    <property type="protein sequence ID" value="CAL1526989.1"/>
    <property type="molecule type" value="Genomic_DNA"/>
</dbReference>
<dbReference type="GO" id="GO:0060147">
    <property type="term" value="P:regulation of post-transcriptional gene silencing"/>
    <property type="evidence" value="ECO:0007669"/>
    <property type="project" value="InterPro"/>
</dbReference>
<evidence type="ECO:0008006" key="5">
    <source>
        <dbReference type="Google" id="ProtNLM"/>
    </source>
</evidence>
<dbReference type="InterPro" id="IPR045163">
    <property type="entry name" value="Focadhesin/RST1"/>
</dbReference>
<accession>A0AAV2H009</accession>
<proteinExistence type="predicted"/>
<evidence type="ECO:0000259" key="1">
    <source>
        <dbReference type="Pfam" id="PF11229"/>
    </source>
</evidence>
<dbReference type="Pfam" id="PF11229">
    <property type="entry name" value="Focadhesin"/>
    <property type="match status" value="1"/>
</dbReference>
<dbReference type="PANTHER" id="PTHR16212:SF4">
    <property type="entry name" value="FOCADHESIN"/>
    <property type="match status" value="1"/>
</dbReference>
<name>A0AAV2H009_LYMST</name>
<reference evidence="3 4" key="1">
    <citation type="submission" date="2024-04" db="EMBL/GenBank/DDBJ databases">
        <authorList>
            <consortium name="Genoscope - CEA"/>
            <person name="William W."/>
        </authorList>
    </citation>
    <scope>NUCLEOTIDE SEQUENCE [LARGE SCALE GENOMIC DNA]</scope>
</reference>